<dbReference type="GO" id="GO:0005509">
    <property type="term" value="F:calcium ion binding"/>
    <property type="evidence" value="ECO:0007669"/>
    <property type="project" value="InterPro"/>
</dbReference>
<reference evidence="2 3" key="1">
    <citation type="journal article" date="2022" name="G3 (Bethesda)">
        <title>Whole-genome sequence and methylome profiling of the almond [Prunus dulcis (Mill.) D.A. Webb] cultivar 'Nonpareil'.</title>
        <authorList>
            <person name="D'Amico-Willman K.M."/>
            <person name="Ouma W.Z."/>
            <person name="Meulia T."/>
            <person name="Sideli G.M."/>
            <person name="Gradziel T.M."/>
            <person name="Fresnedo-Ramirez J."/>
        </authorList>
    </citation>
    <scope>NUCLEOTIDE SEQUENCE [LARGE SCALE GENOMIC DNA]</scope>
    <source>
        <strain evidence="2">Clone GOH B32 T37-40</strain>
    </source>
</reference>
<dbReference type="Gene3D" id="1.10.238.10">
    <property type="entry name" value="EF-hand"/>
    <property type="match status" value="1"/>
</dbReference>
<evidence type="ECO:0000313" key="2">
    <source>
        <dbReference type="EMBL" id="KAI5350455.1"/>
    </source>
</evidence>
<comment type="caution">
    <text evidence="2">The sequence shown here is derived from an EMBL/GenBank/DDBJ whole genome shotgun (WGS) entry which is preliminary data.</text>
</comment>
<dbReference type="InterPro" id="IPR002048">
    <property type="entry name" value="EF_hand_dom"/>
</dbReference>
<sequence length="135" mass="15070">MDSDGSLTRLELAGLLRSLGFKLIGDVVLVANRNGTVEFDELVTTILPNMNDEILINQEELMETKKEIVAMWKKLDVNQKTKYEPKNAYASMSKKNSLKIGTRCSPKDLKDTISVLCDEKKNAILEMGFGSLLAM</sequence>
<evidence type="ECO:0000313" key="3">
    <source>
        <dbReference type="Proteomes" id="UP001054821"/>
    </source>
</evidence>
<dbReference type="PROSITE" id="PS50222">
    <property type="entry name" value="EF_HAND_2"/>
    <property type="match status" value="1"/>
</dbReference>
<organism evidence="2 3">
    <name type="scientific">Prunus dulcis</name>
    <name type="common">Almond</name>
    <name type="synonym">Amygdalus dulcis</name>
    <dbReference type="NCBI Taxonomy" id="3755"/>
    <lineage>
        <taxon>Eukaryota</taxon>
        <taxon>Viridiplantae</taxon>
        <taxon>Streptophyta</taxon>
        <taxon>Embryophyta</taxon>
        <taxon>Tracheophyta</taxon>
        <taxon>Spermatophyta</taxon>
        <taxon>Magnoliopsida</taxon>
        <taxon>eudicotyledons</taxon>
        <taxon>Gunneridae</taxon>
        <taxon>Pentapetalae</taxon>
        <taxon>rosids</taxon>
        <taxon>fabids</taxon>
        <taxon>Rosales</taxon>
        <taxon>Rosaceae</taxon>
        <taxon>Amygdaloideae</taxon>
        <taxon>Amygdaleae</taxon>
        <taxon>Prunus</taxon>
    </lineage>
</organism>
<name>A0AAD4ZLX5_PRUDU</name>
<dbReference type="Proteomes" id="UP001054821">
    <property type="component" value="Chromosome 1"/>
</dbReference>
<gene>
    <name evidence="2" type="ORF">L3X38_003346</name>
</gene>
<dbReference type="InterPro" id="IPR011992">
    <property type="entry name" value="EF-hand-dom_pair"/>
</dbReference>
<feature type="domain" description="EF-hand" evidence="1">
    <location>
        <begin position="1"/>
        <end position="22"/>
    </location>
</feature>
<proteinExistence type="predicted"/>
<evidence type="ECO:0000259" key="1">
    <source>
        <dbReference type="PROSITE" id="PS50222"/>
    </source>
</evidence>
<dbReference type="AlphaFoldDB" id="A0AAD4ZLX5"/>
<keyword evidence="3" id="KW-1185">Reference proteome</keyword>
<protein>
    <recommendedName>
        <fullName evidence="1">EF-hand domain-containing protein</fullName>
    </recommendedName>
</protein>
<dbReference type="EMBL" id="JAJFAZ020000001">
    <property type="protein sequence ID" value="KAI5350455.1"/>
    <property type="molecule type" value="Genomic_DNA"/>
</dbReference>
<dbReference type="SUPFAM" id="SSF47473">
    <property type="entry name" value="EF-hand"/>
    <property type="match status" value="1"/>
</dbReference>
<accession>A0AAD4ZLX5</accession>